<evidence type="ECO:0000256" key="7">
    <source>
        <dbReference type="ARBA" id="ARBA00022984"/>
    </source>
</evidence>
<evidence type="ECO:0000256" key="11">
    <source>
        <dbReference type="SAM" id="SignalP"/>
    </source>
</evidence>
<dbReference type="Gene3D" id="1.10.3810.10">
    <property type="entry name" value="Biosynthetic peptidoglycan transglycosylase-like"/>
    <property type="match status" value="1"/>
</dbReference>
<keyword evidence="3" id="KW-0328">Glycosyltransferase</keyword>
<dbReference type="GO" id="GO:0016763">
    <property type="term" value="F:pentosyltransferase activity"/>
    <property type="evidence" value="ECO:0007669"/>
    <property type="project" value="InterPro"/>
</dbReference>
<keyword evidence="14" id="KW-1185">Reference proteome</keyword>
<evidence type="ECO:0000259" key="12">
    <source>
        <dbReference type="Pfam" id="PF00912"/>
    </source>
</evidence>
<dbReference type="PANTHER" id="PTHR30400">
    <property type="entry name" value="MONOFUNCTIONAL BIOSYNTHETIC PEPTIDOGLYCAN TRANSGLYCOSYLASE"/>
    <property type="match status" value="1"/>
</dbReference>
<dbReference type="PANTHER" id="PTHR30400:SF0">
    <property type="entry name" value="BIOSYNTHETIC PEPTIDOGLYCAN TRANSGLYCOSYLASE"/>
    <property type="match status" value="1"/>
</dbReference>
<reference evidence="14" key="1">
    <citation type="submission" date="2006-01" db="EMBL/GenBank/DDBJ databases">
        <title>Genome of the cyst-dividing bacterium Ramlibacter tataouinensis.</title>
        <authorList>
            <person name="Barakat M."/>
            <person name="Ortet P."/>
            <person name="De Luca G."/>
            <person name="Jourlin-Castelli C."/>
            <person name="Ansaldi M."/>
            <person name="Py B."/>
            <person name="Fichant G."/>
            <person name="Coutinho P."/>
            <person name="Voulhoux R."/>
            <person name="Bastien O."/>
            <person name="Roy S."/>
            <person name="Marechal E."/>
            <person name="Henrissat B."/>
            <person name="Quentin Y."/>
            <person name="Noirot P."/>
            <person name="Filloux A."/>
            <person name="Mejean V."/>
            <person name="DuBow M."/>
            <person name="Barras F."/>
            <person name="Heulin T."/>
        </authorList>
    </citation>
    <scope>NUCLEOTIDE SEQUENCE [LARGE SCALE GENOMIC DNA]</scope>
    <source>
        <strain evidence="14">ATCC BAA-407 / DSM 14655 / LMG 21543 / TTB310</strain>
    </source>
</reference>
<dbReference type="InterPro" id="IPR011812">
    <property type="entry name" value="Pep_trsgly"/>
</dbReference>
<keyword evidence="1" id="KW-1003">Cell membrane</keyword>
<evidence type="ECO:0000256" key="6">
    <source>
        <dbReference type="ARBA" id="ARBA00022960"/>
    </source>
</evidence>
<evidence type="ECO:0000256" key="9">
    <source>
        <dbReference type="ARBA" id="ARBA00023136"/>
    </source>
</evidence>
<keyword evidence="4 13" id="KW-0808">Transferase</keyword>
<dbReference type="Pfam" id="PF00912">
    <property type="entry name" value="Transgly"/>
    <property type="match status" value="1"/>
</dbReference>
<evidence type="ECO:0000256" key="5">
    <source>
        <dbReference type="ARBA" id="ARBA00022692"/>
    </source>
</evidence>
<dbReference type="OrthoDB" id="8835701at2"/>
<feature type="signal peptide" evidence="11">
    <location>
        <begin position="1"/>
        <end position="19"/>
    </location>
</feature>
<reference evidence="13 14" key="2">
    <citation type="journal article" date="2011" name="PLoS ONE">
        <title>The Cyst-Dividing Bacterium Ramlibacter tataouinensis TTB310 Genome Reveals a Well-Stocked Toolbox for Adaptation to a Desert Environment.</title>
        <authorList>
            <person name="De Luca G."/>
            <person name="Barakat M."/>
            <person name="Ortet P."/>
            <person name="Fochesato S."/>
            <person name="Jourlin-Castelli C."/>
            <person name="Ansaldi M."/>
            <person name="Py B."/>
            <person name="Fichant G."/>
            <person name="Coutinho P.M."/>
            <person name="Voulhoux R."/>
            <person name="Bastien O."/>
            <person name="Marechal E."/>
            <person name="Henrissat B."/>
            <person name="Quentin Y."/>
            <person name="Noirot P."/>
            <person name="Filloux A."/>
            <person name="Mejean V."/>
            <person name="Dubow M.S."/>
            <person name="Barras F."/>
            <person name="Barbe V."/>
            <person name="Weissenbach J."/>
            <person name="Mihalcescu I."/>
            <person name="Vermeglio A."/>
            <person name="Achouak W."/>
            <person name="Heulin T."/>
        </authorList>
    </citation>
    <scope>NUCLEOTIDE SEQUENCE [LARGE SCALE GENOMIC DNA]</scope>
    <source>
        <strain evidence="14">ATCC BAA-407 / DSM 14655 / LMG 21543 / TTB310</strain>
    </source>
</reference>
<name>F5Y2D9_RAMTT</name>
<keyword evidence="7" id="KW-0573">Peptidoglycan synthesis</keyword>
<dbReference type="GO" id="GO:0009274">
    <property type="term" value="C:peptidoglycan-based cell wall"/>
    <property type="evidence" value="ECO:0007669"/>
    <property type="project" value="InterPro"/>
</dbReference>
<accession>F5Y2D9</accession>
<keyword evidence="6" id="KW-0133">Cell shape</keyword>
<dbReference type="eggNOG" id="COG0744">
    <property type="taxonomic scope" value="Bacteria"/>
</dbReference>
<keyword evidence="11" id="KW-0732">Signal</keyword>
<evidence type="ECO:0000256" key="3">
    <source>
        <dbReference type="ARBA" id="ARBA00022676"/>
    </source>
</evidence>
<dbReference type="InterPro" id="IPR036950">
    <property type="entry name" value="PBP_transglycosylase"/>
</dbReference>
<dbReference type="GO" id="GO:0071555">
    <property type="term" value="P:cell wall organization"/>
    <property type="evidence" value="ECO:0007669"/>
    <property type="project" value="UniProtKB-KW"/>
</dbReference>
<dbReference type="KEGG" id="rta:Rta_00530"/>
<dbReference type="InterPro" id="IPR001264">
    <property type="entry name" value="Glyco_trans_51"/>
</dbReference>
<evidence type="ECO:0000313" key="13">
    <source>
        <dbReference type="EMBL" id="AEG91113.1"/>
    </source>
</evidence>
<dbReference type="GO" id="GO:0009252">
    <property type="term" value="P:peptidoglycan biosynthetic process"/>
    <property type="evidence" value="ECO:0007669"/>
    <property type="project" value="UniProtKB-KW"/>
</dbReference>
<dbReference type="SUPFAM" id="SSF53955">
    <property type="entry name" value="Lysozyme-like"/>
    <property type="match status" value="1"/>
</dbReference>
<evidence type="ECO:0000313" key="14">
    <source>
        <dbReference type="Proteomes" id="UP000008385"/>
    </source>
</evidence>
<dbReference type="PATRIC" id="fig|365046.3.peg.56"/>
<feature type="domain" description="Glycosyl transferase family 51" evidence="12">
    <location>
        <begin position="238"/>
        <end position="369"/>
    </location>
</feature>
<evidence type="ECO:0000256" key="8">
    <source>
        <dbReference type="ARBA" id="ARBA00022989"/>
    </source>
</evidence>
<dbReference type="EMBL" id="CP000245">
    <property type="protein sequence ID" value="AEG91113.1"/>
    <property type="molecule type" value="Genomic_DNA"/>
</dbReference>
<dbReference type="GO" id="GO:0016020">
    <property type="term" value="C:membrane"/>
    <property type="evidence" value="ECO:0007669"/>
    <property type="project" value="InterPro"/>
</dbReference>
<sequence length="425" mass="45711">MNLRTCVCLLLGLAAVAGAGLSAAALVVRAVLAPLPGEWAIPLRLGPWTVQAGVPSMVRLATAPWAAPLLHGRSIATDAGRVHVDWQPEQRRLTLRCAPCRLRLPALGGQALLLPSARLSATRQGESLWGEVAAGPLRGEWRGTLSRQGLQLQLAVADTPIADAYALFGGAIPELARVRLQGRFAFTAQLRLPQGELRVQPRFEGFEVQGLGSEQLLHALTVCGTPPRAGYLSDHSPLVRAVIAAEDQRFFEHLGYDAAELAAALAGNQREDAALRGASTLSQQVAKLLITGDERSPVRKLRELLWAVEMERTLGKARILRLYLAHAPWGEGLCGAEAAARHHFGVRAHELEPAQAVWLAAMLHNPVLEAQRWKASGQINLARAQRIALALRPMPRAERLALAAELARAPWATGVPAVLELAPPE</sequence>
<gene>
    <name evidence="13" type="ordered locus">Rta_00530</name>
</gene>
<dbReference type="RefSeq" id="WP_013899346.1">
    <property type="nucleotide sequence ID" value="NC_015677.1"/>
</dbReference>
<keyword evidence="5" id="KW-0812">Transmembrane</keyword>
<evidence type="ECO:0000256" key="10">
    <source>
        <dbReference type="ARBA" id="ARBA00023316"/>
    </source>
</evidence>
<evidence type="ECO:0000256" key="2">
    <source>
        <dbReference type="ARBA" id="ARBA00022519"/>
    </source>
</evidence>
<dbReference type="GO" id="GO:0008360">
    <property type="term" value="P:regulation of cell shape"/>
    <property type="evidence" value="ECO:0007669"/>
    <property type="project" value="UniProtKB-KW"/>
</dbReference>
<keyword evidence="9" id="KW-0472">Membrane</keyword>
<dbReference type="AlphaFoldDB" id="F5Y2D9"/>
<proteinExistence type="predicted"/>
<organism evidence="13 14">
    <name type="scientific">Ramlibacter tataouinensis (strain ATCC BAA-407 / DSM 14655 / LMG 21543 / TTB310)</name>
    <dbReference type="NCBI Taxonomy" id="365046"/>
    <lineage>
        <taxon>Bacteria</taxon>
        <taxon>Pseudomonadati</taxon>
        <taxon>Pseudomonadota</taxon>
        <taxon>Betaproteobacteria</taxon>
        <taxon>Burkholderiales</taxon>
        <taxon>Comamonadaceae</taxon>
        <taxon>Ramlibacter</taxon>
    </lineage>
</organism>
<evidence type="ECO:0000256" key="4">
    <source>
        <dbReference type="ARBA" id="ARBA00022679"/>
    </source>
</evidence>
<protein>
    <submittedName>
        <fullName evidence="13">Monofunctional peptidoglycan glycosyltransferase, Glycosyltransferase Family 51-like protein</fullName>
    </submittedName>
</protein>
<dbReference type="Proteomes" id="UP000008385">
    <property type="component" value="Chromosome"/>
</dbReference>
<feature type="chain" id="PRO_5003335521" evidence="11">
    <location>
        <begin position="20"/>
        <end position="425"/>
    </location>
</feature>
<dbReference type="HOGENOM" id="CLU_646981_0_0_4"/>
<dbReference type="STRING" id="365046.Rta_00530"/>
<dbReference type="InterPro" id="IPR023346">
    <property type="entry name" value="Lysozyme-like_dom_sf"/>
</dbReference>
<keyword evidence="2" id="KW-0997">Cell inner membrane</keyword>
<keyword evidence="10" id="KW-0961">Cell wall biogenesis/degradation</keyword>
<evidence type="ECO:0000256" key="1">
    <source>
        <dbReference type="ARBA" id="ARBA00022475"/>
    </source>
</evidence>
<keyword evidence="8" id="KW-1133">Transmembrane helix</keyword>